<comment type="caution">
    <text evidence="2">The sequence shown here is derived from an EMBL/GenBank/DDBJ whole genome shotgun (WGS) entry which is preliminary data.</text>
</comment>
<organism evidence="2 3">
    <name type="scientific">Marinicauda salina</name>
    <dbReference type="NCBI Taxonomy" id="2135793"/>
    <lineage>
        <taxon>Bacteria</taxon>
        <taxon>Pseudomonadati</taxon>
        <taxon>Pseudomonadota</taxon>
        <taxon>Alphaproteobacteria</taxon>
        <taxon>Maricaulales</taxon>
        <taxon>Maricaulaceae</taxon>
        <taxon>Marinicauda</taxon>
    </lineage>
</organism>
<evidence type="ECO:0000313" key="2">
    <source>
        <dbReference type="EMBL" id="PWE18171.1"/>
    </source>
</evidence>
<sequence length="176" mass="17772">MKTFRMIALGAALLGAAACSEETEPDISPYAGGEGERTDQEAPVAPEASGAAASELDRAAEAACRAGASGFAEALPMGSSVASRAADEHVYIGCAVDGARREWTIPAADLPTASRTAFDSVVTGHFQRGVMPGSDSSGTGVYEMDDGRICVVQTDPMLVRALCSAGEGAASVLADG</sequence>
<keyword evidence="3" id="KW-1185">Reference proteome</keyword>
<feature type="compositionally biased region" description="Low complexity" evidence="1">
    <location>
        <begin position="41"/>
        <end position="52"/>
    </location>
</feature>
<dbReference type="Proteomes" id="UP000245168">
    <property type="component" value="Unassembled WGS sequence"/>
</dbReference>
<evidence type="ECO:0000313" key="3">
    <source>
        <dbReference type="Proteomes" id="UP000245168"/>
    </source>
</evidence>
<accession>A0A2U2BVX2</accession>
<reference evidence="3" key="1">
    <citation type="submission" date="2018-05" db="EMBL/GenBank/DDBJ databases">
        <authorList>
            <person name="Liu B.-T."/>
        </authorList>
    </citation>
    <scope>NUCLEOTIDE SEQUENCE [LARGE SCALE GENOMIC DNA]</scope>
    <source>
        <strain evidence="3">WD6-1</strain>
    </source>
</reference>
<dbReference type="PROSITE" id="PS51257">
    <property type="entry name" value="PROKAR_LIPOPROTEIN"/>
    <property type="match status" value="1"/>
</dbReference>
<evidence type="ECO:0000256" key="1">
    <source>
        <dbReference type="SAM" id="MobiDB-lite"/>
    </source>
</evidence>
<dbReference type="RefSeq" id="WP_109251445.1">
    <property type="nucleotide sequence ID" value="NZ_QEXV01000001.1"/>
</dbReference>
<dbReference type="EMBL" id="QEXV01000001">
    <property type="protein sequence ID" value="PWE18171.1"/>
    <property type="molecule type" value="Genomic_DNA"/>
</dbReference>
<proteinExistence type="predicted"/>
<dbReference type="AlphaFoldDB" id="A0A2U2BVX2"/>
<protein>
    <submittedName>
        <fullName evidence="2">Uncharacterized protein</fullName>
    </submittedName>
</protein>
<feature type="region of interest" description="Disordered" evidence="1">
    <location>
        <begin position="23"/>
        <end position="52"/>
    </location>
</feature>
<dbReference type="OrthoDB" id="7634489at2"/>
<name>A0A2U2BVX2_9PROT</name>
<gene>
    <name evidence="2" type="ORF">DDZ18_00730</name>
</gene>